<dbReference type="Pfam" id="PF02620">
    <property type="entry name" value="YceD"/>
    <property type="match status" value="1"/>
</dbReference>
<evidence type="ECO:0008006" key="3">
    <source>
        <dbReference type="Google" id="ProtNLM"/>
    </source>
</evidence>
<proteinExistence type="predicted"/>
<reference evidence="1" key="1">
    <citation type="journal article" date="2022" name="Proc. Natl. Acad. Sci. U.S.A.">
        <title>Life cycle and functional genomics of the unicellular red alga Galdieria for elucidating algal and plant evolution and industrial use.</title>
        <authorList>
            <person name="Hirooka S."/>
            <person name="Itabashi T."/>
            <person name="Ichinose T.M."/>
            <person name="Onuma R."/>
            <person name="Fujiwara T."/>
            <person name="Yamashita S."/>
            <person name="Jong L.W."/>
            <person name="Tomita R."/>
            <person name="Iwane A.H."/>
            <person name="Miyagishima S.Y."/>
        </authorList>
    </citation>
    <scope>NUCLEOTIDE SEQUENCE</scope>
    <source>
        <strain evidence="1">NBRC 102759</strain>
    </source>
</reference>
<dbReference type="Proteomes" id="UP001061958">
    <property type="component" value="Unassembled WGS sequence"/>
</dbReference>
<dbReference type="EMBL" id="BQMJ01000009">
    <property type="protein sequence ID" value="GJQ09550.1"/>
    <property type="molecule type" value="Genomic_DNA"/>
</dbReference>
<evidence type="ECO:0000313" key="1">
    <source>
        <dbReference type="EMBL" id="GJQ09550.1"/>
    </source>
</evidence>
<dbReference type="InterPro" id="IPR003772">
    <property type="entry name" value="YceD"/>
</dbReference>
<reference evidence="1" key="2">
    <citation type="submission" date="2022-01" db="EMBL/GenBank/DDBJ databases">
        <authorList>
            <person name="Hirooka S."/>
            <person name="Miyagishima S.Y."/>
        </authorList>
    </citation>
    <scope>NUCLEOTIDE SEQUENCE</scope>
    <source>
        <strain evidence="1">NBRC 102759</strain>
    </source>
</reference>
<keyword evidence="2" id="KW-1185">Reference proteome</keyword>
<gene>
    <name evidence="1" type="ORF">GpartN1_g1341.t1</name>
</gene>
<protein>
    <recommendedName>
        <fullName evidence="3">DUF177 domain-containing protein</fullName>
    </recommendedName>
</protein>
<comment type="caution">
    <text evidence="1">The sequence shown here is derived from an EMBL/GenBank/DDBJ whole genome shotgun (WGS) entry which is preliminary data.</text>
</comment>
<organism evidence="1 2">
    <name type="scientific">Galdieria partita</name>
    <dbReference type="NCBI Taxonomy" id="83374"/>
    <lineage>
        <taxon>Eukaryota</taxon>
        <taxon>Rhodophyta</taxon>
        <taxon>Bangiophyceae</taxon>
        <taxon>Galdieriales</taxon>
        <taxon>Galdieriaceae</taxon>
        <taxon>Galdieria</taxon>
    </lineage>
</organism>
<name>A0A9C7UNI4_9RHOD</name>
<sequence>MTCLHFVVSSHCCPQRSKSCKSFRCCIKTNWNGKSVFPWQHPSNGSFLRSCLDSNSPKHTKEQNRVPNDKLLLTRQQLNRCKRFLELSYHSTLEEVGLVEYGDAKEAVEIKLLIQKCGTDYLVKSRVNTRLTCECDRCLNPFRLAVEGYFQLLLASKPNVEEVYHSAQQEEANQLASTTLGFEDLEIEVWEPFTSDVEQVSLYSHVYDSIMLSLPSKILCDESCPGIPIEEYQNNVVSESTLSVDKEEKQDREQQAVGWEDIYKLKDYFQKDS</sequence>
<dbReference type="AlphaFoldDB" id="A0A9C7UNI4"/>
<accession>A0A9C7UNI4</accession>
<evidence type="ECO:0000313" key="2">
    <source>
        <dbReference type="Proteomes" id="UP001061958"/>
    </source>
</evidence>